<evidence type="ECO:0000313" key="2">
    <source>
        <dbReference type="Proteomes" id="UP001140234"/>
    </source>
</evidence>
<keyword evidence="1" id="KW-0418">Kinase</keyword>
<organism evidence="1 2">
    <name type="scientific">Coemansia nantahalensis</name>
    <dbReference type="NCBI Taxonomy" id="2789366"/>
    <lineage>
        <taxon>Eukaryota</taxon>
        <taxon>Fungi</taxon>
        <taxon>Fungi incertae sedis</taxon>
        <taxon>Zoopagomycota</taxon>
        <taxon>Kickxellomycotina</taxon>
        <taxon>Kickxellomycetes</taxon>
        <taxon>Kickxellales</taxon>
        <taxon>Kickxellaceae</taxon>
        <taxon>Coemansia</taxon>
    </lineage>
</organism>
<dbReference type="EMBL" id="JANBUJ010004332">
    <property type="protein sequence ID" value="KAJ2757743.1"/>
    <property type="molecule type" value="Genomic_DNA"/>
</dbReference>
<dbReference type="EC" id="2.7.12.1" evidence="1"/>
<sequence>MAEVGQGARASLASSNMDEINAHSQEYLFRRRRRLTQTMHNRQRSGSANDPAARHSASRLNAGLPMSSPGALSHSSNRSVEDAIPQSYVPHLQPLPPGAYHMGAAAAAVAAAAPYAVQYAPLGPDFGSAEHANVAQLRAQEQAHAEYVRRHMDHERMRLAIEQQQQQAKLAQAREHEIARFQDYQPLQNLTVDIAETYRRCRPEFCYESTRRPRRVLTNPSEGVKNDGFDNENSDYILYVNDVIGDREGHQYLIMEMLGSGTFGQVVRCQNLKTGELFAVKVIKNKTAYYNQSMMEVQMLDLLNKTYDVHNRHHILRLQEWFVFRNHL</sequence>
<feature type="non-terminal residue" evidence="1">
    <location>
        <position position="328"/>
    </location>
</feature>
<protein>
    <submittedName>
        <fullName evidence="1">Dual specificity protein kinase yak1</fullName>
        <ecNumber evidence="1">2.7.12.1</ecNumber>
    </submittedName>
</protein>
<accession>A0ACC1JIH2</accession>
<evidence type="ECO:0000313" key="1">
    <source>
        <dbReference type="EMBL" id="KAJ2757743.1"/>
    </source>
</evidence>
<proteinExistence type="predicted"/>
<dbReference type="Proteomes" id="UP001140234">
    <property type="component" value="Unassembled WGS sequence"/>
</dbReference>
<name>A0ACC1JIH2_9FUNG</name>
<reference evidence="1" key="1">
    <citation type="submission" date="2022-07" db="EMBL/GenBank/DDBJ databases">
        <title>Phylogenomic reconstructions and comparative analyses of Kickxellomycotina fungi.</title>
        <authorList>
            <person name="Reynolds N.K."/>
            <person name="Stajich J.E."/>
            <person name="Barry K."/>
            <person name="Grigoriev I.V."/>
            <person name="Crous P."/>
            <person name="Smith M.E."/>
        </authorList>
    </citation>
    <scope>NUCLEOTIDE SEQUENCE</scope>
    <source>
        <strain evidence="1">CBS 109366</strain>
    </source>
</reference>
<comment type="caution">
    <text evidence="1">The sequence shown here is derived from an EMBL/GenBank/DDBJ whole genome shotgun (WGS) entry which is preliminary data.</text>
</comment>
<keyword evidence="1" id="KW-0808">Transferase</keyword>
<gene>
    <name evidence="1" type="primary">YAK1_2</name>
    <name evidence="1" type="ORF">IWQ57_007013</name>
</gene>
<keyword evidence="2" id="KW-1185">Reference proteome</keyword>